<feature type="transmembrane region" description="Helical" evidence="2">
    <location>
        <begin position="65"/>
        <end position="84"/>
    </location>
</feature>
<proteinExistence type="predicted"/>
<dbReference type="EMBL" id="HBGB01053165">
    <property type="protein sequence ID" value="CAD9076047.1"/>
    <property type="molecule type" value="Transcribed_RNA"/>
</dbReference>
<feature type="compositionally biased region" description="Polar residues" evidence="1">
    <location>
        <begin position="12"/>
        <end position="25"/>
    </location>
</feature>
<gene>
    <name evidence="3" type="ORF">VBRA1451_LOCUS31135</name>
</gene>
<evidence type="ECO:0000313" key="3">
    <source>
        <dbReference type="EMBL" id="CAD9076047.1"/>
    </source>
</evidence>
<name>A0A7S1PEK7_9ALVE</name>
<feature type="transmembrane region" description="Helical" evidence="2">
    <location>
        <begin position="90"/>
        <end position="112"/>
    </location>
</feature>
<feature type="region of interest" description="Disordered" evidence="1">
    <location>
        <begin position="1"/>
        <end position="25"/>
    </location>
</feature>
<evidence type="ECO:0000256" key="1">
    <source>
        <dbReference type="SAM" id="MobiDB-lite"/>
    </source>
</evidence>
<keyword evidence="2" id="KW-1133">Transmembrane helix</keyword>
<sequence length="237" mass="26444">MYALQTPPRGLSTPSPRRSSPMATPNDVTITYTDDSRSPVHAMSLTRQSYWIGYHTQANPIIRPAILFVMAVFFLIGGFIALGSHHWSRWSGIGAIGIAFFLAGCWLFDLHIKAFRVPRVLRRTPNAFVLQTMCWSYRLRTDETAGMLRVTNAKYQDETPQPIPLEVSYAGEMTSYDGVLIFPIDKRKRALLFSPLVSANRFLADNSGAVKGHGMGLAAVYGRLTYEAPLTTPRARC</sequence>
<keyword evidence="2" id="KW-0472">Membrane</keyword>
<protein>
    <submittedName>
        <fullName evidence="3">Uncharacterized protein</fullName>
    </submittedName>
</protein>
<accession>A0A7S1PEK7</accession>
<dbReference type="AlphaFoldDB" id="A0A7S1PEK7"/>
<keyword evidence="2" id="KW-0812">Transmembrane</keyword>
<reference evidence="3" key="1">
    <citation type="submission" date="2021-01" db="EMBL/GenBank/DDBJ databases">
        <authorList>
            <person name="Corre E."/>
            <person name="Pelletier E."/>
            <person name="Niang G."/>
            <person name="Scheremetjew M."/>
            <person name="Finn R."/>
            <person name="Kale V."/>
            <person name="Holt S."/>
            <person name="Cochrane G."/>
            <person name="Meng A."/>
            <person name="Brown T."/>
            <person name="Cohen L."/>
        </authorList>
    </citation>
    <scope>NUCLEOTIDE SEQUENCE</scope>
    <source>
        <strain evidence="3">CCMP3346</strain>
    </source>
</reference>
<evidence type="ECO:0000256" key="2">
    <source>
        <dbReference type="SAM" id="Phobius"/>
    </source>
</evidence>
<organism evidence="3">
    <name type="scientific">Vitrella brassicaformis</name>
    <dbReference type="NCBI Taxonomy" id="1169539"/>
    <lineage>
        <taxon>Eukaryota</taxon>
        <taxon>Sar</taxon>
        <taxon>Alveolata</taxon>
        <taxon>Colpodellida</taxon>
        <taxon>Vitrellaceae</taxon>
        <taxon>Vitrella</taxon>
    </lineage>
</organism>